<proteinExistence type="predicted"/>
<keyword evidence="1" id="KW-0812">Transmembrane</keyword>
<feature type="transmembrane region" description="Helical" evidence="1">
    <location>
        <begin position="115"/>
        <end position="132"/>
    </location>
</feature>
<feature type="transmembrane region" description="Helical" evidence="1">
    <location>
        <begin position="85"/>
        <end position="103"/>
    </location>
</feature>
<feature type="transmembrane region" description="Helical" evidence="1">
    <location>
        <begin position="50"/>
        <end position="73"/>
    </location>
</feature>
<reference evidence="2 3" key="1">
    <citation type="submission" date="2020-08" db="EMBL/GenBank/DDBJ databases">
        <title>Genomic Encyclopedia of Type Strains, Phase IV (KMG-IV): sequencing the most valuable type-strain genomes for metagenomic binning, comparative biology and taxonomic classification.</title>
        <authorList>
            <person name="Goeker M."/>
        </authorList>
    </citation>
    <scope>NUCLEOTIDE SEQUENCE [LARGE SCALE GENOMIC DNA]</scope>
    <source>
        <strain evidence="2 3">DSM 12251</strain>
    </source>
</reference>
<organism evidence="2 3">
    <name type="scientific">Prosthecobacter dejongeii</name>
    <dbReference type="NCBI Taxonomy" id="48465"/>
    <lineage>
        <taxon>Bacteria</taxon>
        <taxon>Pseudomonadati</taxon>
        <taxon>Verrucomicrobiota</taxon>
        <taxon>Verrucomicrobiia</taxon>
        <taxon>Verrucomicrobiales</taxon>
        <taxon>Verrucomicrobiaceae</taxon>
        <taxon>Prosthecobacter</taxon>
    </lineage>
</organism>
<name>A0A7W7YHQ9_9BACT</name>
<dbReference type="Proteomes" id="UP000534294">
    <property type="component" value="Unassembled WGS sequence"/>
</dbReference>
<evidence type="ECO:0000313" key="3">
    <source>
        <dbReference type="Proteomes" id="UP000534294"/>
    </source>
</evidence>
<keyword evidence="1" id="KW-0472">Membrane</keyword>
<keyword evidence="3" id="KW-1185">Reference proteome</keyword>
<keyword evidence="1" id="KW-1133">Transmembrane helix</keyword>
<evidence type="ECO:0000256" key="1">
    <source>
        <dbReference type="SAM" id="Phobius"/>
    </source>
</evidence>
<dbReference type="AlphaFoldDB" id="A0A7W7YHQ9"/>
<protein>
    <recommendedName>
        <fullName evidence="4">Transmembrane protein</fullName>
    </recommendedName>
</protein>
<comment type="caution">
    <text evidence="2">The sequence shown here is derived from an EMBL/GenBank/DDBJ whole genome shotgun (WGS) entry which is preliminary data.</text>
</comment>
<dbReference type="PROSITE" id="PS51257">
    <property type="entry name" value="PROKAR_LIPOPROTEIN"/>
    <property type="match status" value="1"/>
</dbReference>
<accession>A0A7W7YHQ9</accession>
<evidence type="ECO:0008006" key="4">
    <source>
        <dbReference type="Google" id="ProtNLM"/>
    </source>
</evidence>
<dbReference type="RefSeq" id="WP_184205306.1">
    <property type="nucleotide sequence ID" value="NZ_JACHIF010000001.1"/>
</dbReference>
<gene>
    <name evidence="2" type="ORF">HNQ64_000664</name>
</gene>
<dbReference type="EMBL" id="JACHIF010000001">
    <property type="protein sequence ID" value="MBB5036430.1"/>
    <property type="molecule type" value="Genomic_DNA"/>
</dbReference>
<evidence type="ECO:0000313" key="2">
    <source>
        <dbReference type="EMBL" id="MBB5036430.1"/>
    </source>
</evidence>
<sequence>MKLKHKFSRTFVAMFWGWVACNIVTFLISWGHYQFRFDHLPKVTGEMPLWVGATAAVIFGAWLLVFLPVDLCVSETSRWRHPKPAALAGGVAGFLTLFVPSLLNSPEPDVPDLLAMSLLAAVCGLTASLYLARRYPVKSR</sequence>
<feature type="transmembrane region" description="Helical" evidence="1">
    <location>
        <begin position="12"/>
        <end position="30"/>
    </location>
</feature>